<evidence type="ECO:0000256" key="1">
    <source>
        <dbReference type="ARBA" id="ARBA00008987"/>
    </source>
</evidence>
<evidence type="ECO:0000313" key="6">
    <source>
        <dbReference type="Proteomes" id="UP000639606"/>
    </source>
</evidence>
<dbReference type="GO" id="GO:0045454">
    <property type="term" value="P:cell redox homeostasis"/>
    <property type="evidence" value="ECO:0007669"/>
    <property type="project" value="TreeGrafter"/>
</dbReference>
<dbReference type="SUPFAM" id="SSF48452">
    <property type="entry name" value="TPR-like"/>
    <property type="match status" value="1"/>
</dbReference>
<proteinExistence type="inferred from homology"/>
<dbReference type="PANTHER" id="PTHR45663">
    <property type="entry name" value="GEO12009P1"/>
    <property type="match status" value="1"/>
</dbReference>
<evidence type="ECO:0000256" key="3">
    <source>
        <dbReference type="SAM" id="MobiDB-lite"/>
    </source>
</evidence>
<evidence type="ECO:0000256" key="2">
    <source>
        <dbReference type="ARBA" id="ARBA00023284"/>
    </source>
</evidence>
<dbReference type="Pfam" id="PF00085">
    <property type="entry name" value="Thioredoxin"/>
    <property type="match status" value="1"/>
</dbReference>
<name>A0A918AJX9_9PSEU</name>
<evidence type="ECO:0000259" key="4">
    <source>
        <dbReference type="PROSITE" id="PS51352"/>
    </source>
</evidence>
<comment type="caution">
    <text evidence="5">The sequence shown here is derived from an EMBL/GenBank/DDBJ whole genome shotgun (WGS) entry which is preliminary data.</text>
</comment>
<dbReference type="PANTHER" id="PTHR45663:SF11">
    <property type="entry name" value="GEO12009P1"/>
    <property type="match status" value="1"/>
</dbReference>
<comment type="similarity">
    <text evidence="1">Belongs to the thioredoxin family.</text>
</comment>
<dbReference type="Gene3D" id="3.40.30.10">
    <property type="entry name" value="Glutaredoxin"/>
    <property type="match status" value="1"/>
</dbReference>
<sequence length="337" mass="35605">MAMGPVRELAGWHSCQDGGVTRPDPRKTAALSAALSGAVDLGALKARAEASRQRAAAPPPSSAPGDSGASPWVLDVTEATFQSVVERSLEIPVVVELTASWSPEAGQLSPVLERAARAGGGAWLLARVDLDASPRIGQAFGVQSVPTVVAVAAGQPVDAFAGPLPEAEFTQWINRLLDALRDRLPGIRAAEANRGEPQPEPEDPRFQAAEEAFELGDYAAAEAAYEAILAAEPGNTEAKAALAQVRFTARAEQLGQDVLAKADANPDDVDAQLAAADAEVADQRVEQAFKRLVDTVRRVFGEDRDKVREHLVGLFELFPVDDPRVAAARRNLASALF</sequence>
<accession>A0A918AJX9</accession>
<keyword evidence="6" id="KW-1185">Reference proteome</keyword>
<dbReference type="SUPFAM" id="SSF52833">
    <property type="entry name" value="Thioredoxin-like"/>
    <property type="match status" value="1"/>
</dbReference>
<protein>
    <submittedName>
        <fullName evidence="5">Co-chaperone YbbN</fullName>
    </submittedName>
</protein>
<dbReference type="GO" id="GO:0006950">
    <property type="term" value="P:response to stress"/>
    <property type="evidence" value="ECO:0007669"/>
    <property type="project" value="UniProtKB-ARBA"/>
</dbReference>
<dbReference type="GO" id="GO:0015035">
    <property type="term" value="F:protein-disulfide reductase activity"/>
    <property type="evidence" value="ECO:0007669"/>
    <property type="project" value="TreeGrafter"/>
</dbReference>
<dbReference type="Gene3D" id="1.25.40.10">
    <property type="entry name" value="Tetratricopeptide repeat domain"/>
    <property type="match status" value="1"/>
</dbReference>
<evidence type="ECO:0000313" key="5">
    <source>
        <dbReference type="EMBL" id="GGP46570.1"/>
    </source>
</evidence>
<dbReference type="PROSITE" id="PS51352">
    <property type="entry name" value="THIOREDOXIN_2"/>
    <property type="match status" value="1"/>
</dbReference>
<feature type="region of interest" description="Disordered" evidence="3">
    <location>
        <begin position="50"/>
        <end position="71"/>
    </location>
</feature>
<gene>
    <name evidence="5" type="ORF">GCM10010185_17870</name>
</gene>
<dbReference type="CDD" id="cd02956">
    <property type="entry name" value="ybbN"/>
    <property type="match status" value="1"/>
</dbReference>
<reference evidence="5" key="1">
    <citation type="journal article" date="2014" name="Int. J. Syst. Evol. Microbiol.">
        <title>Complete genome sequence of Corynebacterium casei LMG S-19264T (=DSM 44701T), isolated from a smear-ripened cheese.</title>
        <authorList>
            <consortium name="US DOE Joint Genome Institute (JGI-PGF)"/>
            <person name="Walter F."/>
            <person name="Albersmeier A."/>
            <person name="Kalinowski J."/>
            <person name="Ruckert C."/>
        </authorList>
    </citation>
    <scope>NUCLEOTIDE SEQUENCE</scope>
    <source>
        <strain evidence="5">JCM 3313</strain>
    </source>
</reference>
<dbReference type="Pfam" id="PF14561">
    <property type="entry name" value="TPR_20"/>
    <property type="match status" value="1"/>
</dbReference>
<dbReference type="InterPro" id="IPR011990">
    <property type="entry name" value="TPR-like_helical_dom_sf"/>
</dbReference>
<feature type="domain" description="Thioredoxin" evidence="4">
    <location>
        <begin position="51"/>
        <end position="178"/>
    </location>
</feature>
<reference evidence="5" key="2">
    <citation type="submission" date="2020-09" db="EMBL/GenBank/DDBJ databases">
        <authorList>
            <person name="Sun Q."/>
            <person name="Ohkuma M."/>
        </authorList>
    </citation>
    <scope>NUCLEOTIDE SEQUENCE</scope>
    <source>
        <strain evidence="5">JCM 3313</strain>
    </source>
</reference>
<dbReference type="Proteomes" id="UP000639606">
    <property type="component" value="Unassembled WGS sequence"/>
</dbReference>
<dbReference type="EMBL" id="BMRG01000003">
    <property type="protein sequence ID" value="GGP46570.1"/>
    <property type="molecule type" value="Genomic_DNA"/>
</dbReference>
<dbReference type="AlphaFoldDB" id="A0A918AJX9"/>
<keyword evidence="2" id="KW-0676">Redox-active center</keyword>
<dbReference type="GO" id="GO:0005829">
    <property type="term" value="C:cytosol"/>
    <property type="evidence" value="ECO:0007669"/>
    <property type="project" value="TreeGrafter"/>
</dbReference>
<organism evidence="5 6">
    <name type="scientific">Saccharothrix coeruleofusca</name>
    <dbReference type="NCBI Taxonomy" id="33919"/>
    <lineage>
        <taxon>Bacteria</taxon>
        <taxon>Bacillati</taxon>
        <taxon>Actinomycetota</taxon>
        <taxon>Actinomycetes</taxon>
        <taxon>Pseudonocardiales</taxon>
        <taxon>Pseudonocardiaceae</taxon>
        <taxon>Saccharothrix</taxon>
    </lineage>
</organism>
<dbReference type="InterPro" id="IPR036249">
    <property type="entry name" value="Thioredoxin-like_sf"/>
</dbReference>
<dbReference type="InterPro" id="IPR013766">
    <property type="entry name" value="Thioredoxin_domain"/>
</dbReference>